<dbReference type="EMBL" id="BKCP01007181">
    <property type="protein sequence ID" value="GER45310.1"/>
    <property type="molecule type" value="Genomic_DNA"/>
</dbReference>
<reference evidence="2" key="1">
    <citation type="journal article" date="2019" name="Curr. Biol.">
        <title>Genome Sequence of Striga asiatica Provides Insight into the Evolution of Plant Parasitism.</title>
        <authorList>
            <person name="Yoshida S."/>
            <person name="Kim S."/>
            <person name="Wafula E.K."/>
            <person name="Tanskanen J."/>
            <person name="Kim Y.M."/>
            <person name="Honaas L."/>
            <person name="Yang Z."/>
            <person name="Spallek T."/>
            <person name="Conn C.E."/>
            <person name="Ichihashi Y."/>
            <person name="Cheong K."/>
            <person name="Cui S."/>
            <person name="Der J.P."/>
            <person name="Gundlach H."/>
            <person name="Jiao Y."/>
            <person name="Hori C."/>
            <person name="Ishida J.K."/>
            <person name="Kasahara H."/>
            <person name="Kiba T."/>
            <person name="Kim M.S."/>
            <person name="Koo N."/>
            <person name="Laohavisit A."/>
            <person name="Lee Y.H."/>
            <person name="Lumba S."/>
            <person name="McCourt P."/>
            <person name="Mortimer J.C."/>
            <person name="Mutuku J.M."/>
            <person name="Nomura T."/>
            <person name="Sasaki-Sekimoto Y."/>
            <person name="Seto Y."/>
            <person name="Wang Y."/>
            <person name="Wakatake T."/>
            <person name="Sakakibara H."/>
            <person name="Demura T."/>
            <person name="Yamaguchi S."/>
            <person name="Yoneyama K."/>
            <person name="Manabe R.I."/>
            <person name="Nelson D.C."/>
            <person name="Schulman A.H."/>
            <person name="Timko M.P."/>
            <person name="dePamphilis C.W."/>
            <person name="Choi D."/>
            <person name="Shirasu K."/>
        </authorList>
    </citation>
    <scope>NUCLEOTIDE SEQUENCE [LARGE SCALE GENOMIC DNA]</scope>
    <source>
        <strain evidence="2">cv. UVA1</strain>
    </source>
</reference>
<keyword evidence="2" id="KW-1185">Reference proteome</keyword>
<evidence type="ECO:0000313" key="2">
    <source>
        <dbReference type="Proteomes" id="UP000325081"/>
    </source>
</evidence>
<organism evidence="1 2">
    <name type="scientific">Striga asiatica</name>
    <name type="common">Asiatic witchweed</name>
    <name type="synonym">Buchnera asiatica</name>
    <dbReference type="NCBI Taxonomy" id="4170"/>
    <lineage>
        <taxon>Eukaryota</taxon>
        <taxon>Viridiplantae</taxon>
        <taxon>Streptophyta</taxon>
        <taxon>Embryophyta</taxon>
        <taxon>Tracheophyta</taxon>
        <taxon>Spermatophyta</taxon>
        <taxon>Magnoliopsida</taxon>
        <taxon>eudicotyledons</taxon>
        <taxon>Gunneridae</taxon>
        <taxon>Pentapetalae</taxon>
        <taxon>asterids</taxon>
        <taxon>lamiids</taxon>
        <taxon>Lamiales</taxon>
        <taxon>Orobanchaceae</taxon>
        <taxon>Buchnereae</taxon>
        <taxon>Striga</taxon>
    </lineage>
</organism>
<gene>
    <name evidence="1" type="ORF">STAS_22248</name>
</gene>
<dbReference type="AlphaFoldDB" id="A0A5A7QJT4"/>
<accession>A0A5A7QJT4</accession>
<sequence>MAAPSPQWPVKATRPKPVCPKQMDARYSPYIINIISRLALLPNLGQLMIFTNKDLSFQTHDVVGGFPEQLVGIFSGVLRTDKVSEGLQLVGNHRAVGGTMRGPTAAELRRRSGDFVRSYPRPPDG</sequence>
<protein>
    <submittedName>
        <fullName evidence="1">Disease resistance protein</fullName>
    </submittedName>
</protein>
<comment type="caution">
    <text evidence="1">The sequence shown here is derived from an EMBL/GenBank/DDBJ whole genome shotgun (WGS) entry which is preliminary data.</text>
</comment>
<name>A0A5A7QJT4_STRAF</name>
<evidence type="ECO:0000313" key="1">
    <source>
        <dbReference type="EMBL" id="GER45310.1"/>
    </source>
</evidence>
<proteinExistence type="predicted"/>
<dbReference type="Proteomes" id="UP000325081">
    <property type="component" value="Unassembled WGS sequence"/>
</dbReference>